<organism evidence="2 3">
    <name type="scientific">Paenibacillus rhizosphaerae</name>
    <dbReference type="NCBI Taxonomy" id="297318"/>
    <lineage>
        <taxon>Bacteria</taxon>
        <taxon>Bacillati</taxon>
        <taxon>Bacillota</taxon>
        <taxon>Bacilli</taxon>
        <taxon>Bacillales</taxon>
        <taxon>Paenibacillaceae</taxon>
        <taxon>Paenibacillus</taxon>
    </lineage>
</organism>
<feature type="transmembrane region" description="Helical" evidence="1">
    <location>
        <begin position="54"/>
        <end position="70"/>
    </location>
</feature>
<sequence length="150" mass="16812">MDQYSTDIIIILLVIWLTARERTFRPSSMWIVPVLWGAMTLSSIPWASVGPVEVVLFVVFAAAGLATGIIRGKMEKMRMGTDGQVTVQGSIASIVLFLAVLVLRVLAQSWEQTHAFYHIANALMFMPLGSICARRYVIYRRYQAMMGQRA</sequence>
<dbReference type="Pfam" id="PF07301">
    <property type="entry name" value="DUF1453"/>
    <property type="match status" value="1"/>
</dbReference>
<accession>A0A1R1ESL5</accession>
<evidence type="ECO:0000256" key="1">
    <source>
        <dbReference type="SAM" id="Phobius"/>
    </source>
</evidence>
<feature type="transmembrane region" description="Helical" evidence="1">
    <location>
        <begin position="91"/>
        <end position="110"/>
    </location>
</feature>
<dbReference type="EMBL" id="MRTP01000003">
    <property type="protein sequence ID" value="OMF54778.1"/>
    <property type="molecule type" value="Genomic_DNA"/>
</dbReference>
<gene>
    <name evidence="2" type="ORF">BK138_16670</name>
</gene>
<keyword evidence="3" id="KW-1185">Reference proteome</keyword>
<comment type="caution">
    <text evidence="2">The sequence shown here is derived from an EMBL/GenBank/DDBJ whole genome shotgun (WGS) entry which is preliminary data.</text>
</comment>
<protein>
    <recommendedName>
        <fullName evidence="4">DUF1453 domain-containing protein</fullName>
    </recommendedName>
</protein>
<keyword evidence="1" id="KW-0472">Membrane</keyword>
<evidence type="ECO:0008006" key="4">
    <source>
        <dbReference type="Google" id="ProtNLM"/>
    </source>
</evidence>
<dbReference type="STRING" id="297318.BK138_16670"/>
<evidence type="ECO:0000313" key="2">
    <source>
        <dbReference type="EMBL" id="OMF54778.1"/>
    </source>
</evidence>
<keyword evidence="1" id="KW-1133">Transmembrane helix</keyword>
<dbReference type="RefSeq" id="WP_076170709.1">
    <property type="nucleotide sequence ID" value="NZ_MRTP01000003.1"/>
</dbReference>
<proteinExistence type="predicted"/>
<reference evidence="2 3" key="1">
    <citation type="submission" date="2016-11" db="EMBL/GenBank/DDBJ databases">
        <title>Paenibacillus species isolates.</title>
        <authorList>
            <person name="Beno S.M."/>
        </authorList>
    </citation>
    <scope>NUCLEOTIDE SEQUENCE [LARGE SCALE GENOMIC DNA]</scope>
    <source>
        <strain evidence="2 3">FSL R5-0378</strain>
    </source>
</reference>
<dbReference type="AlphaFoldDB" id="A0A1R1ESL5"/>
<evidence type="ECO:0000313" key="3">
    <source>
        <dbReference type="Proteomes" id="UP000187172"/>
    </source>
</evidence>
<feature type="transmembrane region" description="Helical" evidence="1">
    <location>
        <begin position="30"/>
        <end position="48"/>
    </location>
</feature>
<name>A0A1R1ESL5_9BACL</name>
<dbReference type="InterPro" id="IPR058247">
    <property type="entry name" value="DUF1453"/>
</dbReference>
<keyword evidence="1" id="KW-0812">Transmembrane</keyword>
<dbReference type="Proteomes" id="UP000187172">
    <property type="component" value="Unassembled WGS sequence"/>
</dbReference>
<feature type="transmembrane region" description="Helical" evidence="1">
    <location>
        <begin position="116"/>
        <end position="137"/>
    </location>
</feature>